<dbReference type="Gene3D" id="3.40.630.190">
    <property type="entry name" value="LCP protein"/>
    <property type="match status" value="1"/>
</dbReference>
<name>A0A151A4M5_9STAP</name>
<comment type="caution">
    <text evidence="3">The sequence shown here is derived from an EMBL/GenBank/DDBJ whole genome shotgun (WGS) entry which is preliminary data.</text>
</comment>
<dbReference type="InterPro" id="IPR050922">
    <property type="entry name" value="LytR/CpsA/Psr_CW_biosynth"/>
</dbReference>
<feature type="domain" description="Cell envelope-related transcriptional attenuator" evidence="2">
    <location>
        <begin position="79"/>
        <end position="223"/>
    </location>
</feature>
<dbReference type="AlphaFoldDB" id="A0A151A4M5"/>
<dbReference type="Pfam" id="PF03816">
    <property type="entry name" value="LytR_cpsA_psr"/>
    <property type="match status" value="1"/>
</dbReference>
<evidence type="ECO:0000256" key="1">
    <source>
        <dbReference type="ARBA" id="ARBA00006068"/>
    </source>
</evidence>
<dbReference type="RefSeq" id="WP_061854490.1">
    <property type="nucleotide sequence ID" value="NZ_LUGM01000002.1"/>
</dbReference>
<dbReference type="PANTHER" id="PTHR33392">
    <property type="entry name" value="POLYISOPRENYL-TEICHOIC ACID--PEPTIDOGLYCAN TEICHOIC ACID TRANSFERASE TAGU"/>
    <property type="match status" value="1"/>
</dbReference>
<evidence type="ECO:0000313" key="4">
    <source>
        <dbReference type="Proteomes" id="UP000075418"/>
    </source>
</evidence>
<reference evidence="3 4" key="1">
    <citation type="submission" date="2016-02" db="EMBL/GenBank/DDBJ databases">
        <title>Draft genome sequence of hydrocarbon degrading Staphylococcus saprophyticus Strain CNV2, isolated from crude-oil contaminated soil from Noonmati Oil Refinery, Guwahati, Assam, India.</title>
        <authorList>
            <person name="Mukherjee A."/>
            <person name="Chettri B."/>
            <person name="Langpoklakpam J."/>
            <person name="Singh A.K."/>
            <person name="Chattopadhyay D.J."/>
        </authorList>
    </citation>
    <scope>NUCLEOTIDE SEQUENCE [LARGE SCALE GENOMIC DNA]</scope>
    <source>
        <strain evidence="3 4">CNV2</strain>
    </source>
</reference>
<dbReference type="NCBIfam" id="TIGR00350">
    <property type="entry name" value="lytR_cpsA_psr"/>
    <property type="match status" value="1"/>
</dbReference>
<evidence type="ECO:0000259" key="2">
    <source>
        <dbReference type="Pfam" id="PF03816"/>
    </source>
</evidence>
<organism evidence="3 4">
    <name type="scientific">Staphylococcus kloosii</name>
    <dbReference type="NCBI Taxonomy" id="29384"/>
    <lineage>
        <taxon>Bacteria</taxon>
        <taxon>Bacillati</taxon>
        <taxon>Bacillota</taxon>
        <taxon>Bacilli</taxon>
        <taxon>Bacillales</taxon>
        <taxon>Staphylococcaceae</taxon>
        <taxon>Staphylococcus</taxon>
    </lineage>
</organism>
<dbReference type="EMBL" id="LUGM01000002">
    <property type="protein sequence ID" value="KYH14306.1"/>
    <property type="molecule type" value="Genomic_DNA"/>
</dbReference>
<evidence type="ECO:0000313" key="3">
    <source>
        <dbReference type="EMBL" id="KYH14306.1"/>
    </source>
</evidence>
<comment type="similarity">
    <text evidence="1">Belongs to the LytR/CpsA/Psr (LCP) family.</text>
</comment>
<dbReference type="PANTHER" id="PTHR33392:SF6">
    <property type="entry name" value="POLYISOPRENYL-TEICHOIC ACID--PEPTIDOGLYCAN TEICHOIC ACID TRANSFERASE TAGU"/>
    <property type="match status" value="1"/>
</dbReference>
<sequence length="304" mass="33615">MKLTKKGKLFIIAGIILLIILGYAAFKIIHLNASIHDSNDNREETKATKEKVKNNKPLSIAIFGVDSDANRAKENMGQRTDTILIASINPKTKKTKLISVPRDMEVQVPGVNGKQKIAHAYAYGGPQKAIATLNQQLNVPIDGYVTVDMDGFEKMIDIFDGVTLKSNATFSYNGSSFKKGKRVTLKGEKALNYVRSRKQVGAGGDEGRTARQRQVIDALAKSASNSFNIFKLNKVLKVSEKNVKTDLSLSDLKTIYTDYKDSAKSIDKMSINGQNSIESDGIWYFEPDQTDLANKVKAYKDNLK</sequence>
<protein>
    <submittedName>
        <fullName evidence="3">LytR family transcriptional regulator</fullName>
    </submittedName>
</protein>
<dbReference type="InterPro" id="IPR004474">
    <property type="entry name" value="LytR_CpsA_psr"/>
</dbReference>
<dbReference type="Proteomes" id="UP000075418">
    <property type="component" value="Unassembled WGS sequence"/>
</dbReference>
<proteinExistence type="inferred from homology"/>
<accession>A0A151A4M5</accession>
<gene>
    <name evidence="3" type="ORF">A0131_05890</name>
</gene>